<evidence type="ECO:0000313" key="2">
    <source>
        <dbReference type="Proteomes" id="UP001056120"/>
    </source>
</evidence>
<reference evidence="1 2" key="2">
    <citation type="journal article" date="2022" name="Mol. Ecol. Resour.">
        <title>The genomes of chicory, endive, great burdock and yacon provide insights into Asteraceae paleo-polyploidization history and plant inulin production.</title>
        <authorList>
            <person name="Fan W."/>
            <person name="Wang S."/>
            <person name="Wang H."/>
            <person name="Wang A."/>
            <person name="Jiang F."/>
            <person name="Liu H."/>
            <person name="Zhao H."/>
            <person name="Xu D."/>
            <person name="Zhang Y."/>
        </authorList>
    </citation>
    <scope>NUCLEOTIDE SEQUENCE [LARGE SCALE GENOMIC DNA]</scope>
    <source>
        <strain evidence="2">cv. Yunnan</strain>
        <tissue evidence="1">Leaves</tissue>
    </source>
</reference>
<gene>
    <name evidence="1" type="ORF">L1987_64063</name>
</gene>
<protein>
    <submittedName>
        <fullName evidence="1">Uncharacterized protein</fullName>
    </submittedName>
</protein>
<accession>A0ACB9CF19</accession>
<proteinExistence type="predicted"/>
<dbReference type="Proteomes" id="UP001056120">
    <property type="component" value="Linkage Group LG21"/>
</dbReference>
<dbReference type="EMBL" id="CM042038">
    <property type="protein sequence ID" value="KAI3732853.1"/>
    <property type="molecule type" value="Genomic_DNA"/>
</dbReference>
<name>A0ACB9CF19_9ASTR</name>
<organism evidence="1 2">
    <name type="scientific">Smallanthus sonchifolius</name>
    <dbReference type="NCBI Taxonomy" id="185202"/>
    <lineage>
        <taxon>Eukaryota</taxon>
        <taxon>Viridiplantae</taxon>
        <taxon>Streptophyta</taxon>
        <taxon>Embryophyta</taxon>
        <taxon>Tracheophyta</taxon>
        <taxon>Spermatophyta</taxon>
        <taxon>Magnoliopsida</taxon>
        <taxon>eudicotyledons</taxon>
        <taxon>Gunneridae</taxon>
        <taxon>Pentapetalae</taxon>
        <taxon>asterids</taxon>
        <taxon>campanulids</taxon>
        <taxon>Asterales</taxon>
        <taxon>Asteraceae</taxon>
        <taxon>Asteroideae</taxon>
        <taxon>Heliantheae alliance</taxon>
        <taxon>Millerieae</taxon>
        <taxon>Smallanthus</taxon>
    </lineage>
</organism>
<sequence length="110" mass="11932">MWLARHHSRGPPASEAALGKGELLFENLKELRKEGVVIASPLVLSLLVHAPLFSIIVFLSTATKFRVPTFLALKSCRIGIVSIYGGDAKESGSRVWILNSNSPSDANLTF</sequence>
<evidence type="ECO:0000313" key="1">
    <source>
        <dbReference type="EMBL" id="KAI3732853.1"/>
    </source>
</evidence>
<comment type="caution">
    <text evidence="1">The sequence shown here is derived from an EMBL/GenBank/DDBJ whole genome shotgun (WGS) entry which is preliminary data.</text>
</comment>
<keyword evidence="2" id="KW-1185">Reference proteome</keyword>
<reference evidence="2" key="1">
    <citation type="journal article" date="2022" name="Mol. Ecol. Resour.">
        <title>The genomes of chicory, endive, great burdock and yacon provide insights into Asteraceae palaeo-polyploidization history and plant inulin production.</title>
        <authorList>
            <person name="Fan W."/>
            <person name="Wang S."/>
            <person name="Wang H."/>
            <person name="Wang A."/>
            <person name="Jiang F."/>
            <person name="Liu H."/>
            <person name="Zhao H."/>
            <person name="Xu D."/>
            <person name="Zhang Y."/>
        </authorList>
    </citation>
    <scope>NUCLEOTIDE SEQUENCE [LARGE SCALE GENOMIC DNA]</scope>
    <source>
        <strain evidence="2">cv. Yunnan</strain>
    </source>
</reference>